<organism evidence="9 10">
    <name type="scientific">Sporomusa silvacetica DSM 10669</name>
    <dbReference type="NCBI Taxonomy" id="1123289"/>
    <lineage>
        <taxon>Bacteria</taxon>
        <taxon>Bacillati</taxon>
        <taxon>Bacillota</taxon>
        <taxon>Negativicutes</taxon>
        <taxon>Selenomonadales</taxon>
        <taxon>Sporomusaceae</taxon>
        <taxon>Sporomusa</taxon>
    </lineage>
</organism>
<feature type="transmembrane region" description="Helical" evidence="7">
    <location>
        <begin position="37"/>
        <end position="57"/>
    </location>
</feature>
<feature type="transmembrane region" description="Helical" evidence="7">
    <location>
        <begin position="152"/>
        <end position="172"/>
    </location>
</feature>
<evidence type="ECO:0000256" key="6">
    <source>
        <dbReference type="ARBA" id="ARBA00023136"/>
    </source>
</evidence>
<dbReference type="PANTHER" id="PTHR32322">
    <property type="entry name" value="INNER MEMBRANE TRANSPORTER"/>
    <property type="match status" value="1"/>
</dbReference>
<feature type="transmembrane region" description="Helical" evidence="7">
    <location>
        <begin position="179"/>
        <end position="199"/>
    </location>
</feature>
<evidence type="ECO:0000256" key="5">
    <source>
        <dbReference type="ARBA" id="ARBA00022989"/>
    </source>
</evidence>
<feature type="transmembrane region" description="Helical" evidence="7">
    <location>
        <begin position="214"/>
        <end position="235"/>
    </location>
</feature>
<keyword evidence="4 7" id="KW-0812">Transmembrane</keyword>
<gene>
    <name evidence="9" type="primary">yicL</name>
    <name evidence="9" type="ORF">SPSIL_031650</name>
</gene>
<dbReference type="PROSITE" id="PS51257">
    <property type="entry name" value="PROKAR_LIPOPROTEIN"/>
    <property type="match status" value="1"/>
</dbReference>
<feature type="transmembrane region" description="Helical" evidence="7">
    <location>
        <begin position="5"/>
        <end position="25"/>
    </location>
</feature>
<feature type="domain" description="EamA" evidence="8">
    <location>
        <begin position="6"/>
        <end position="141"/>
    </location>
</feature>
<keyword evidence="6 7" id="KW-0472">Membrane</keyword>
<feature type="transmembrane region" description="Helical" evidence="7">
    <location>
        <begin position="96"/>
        <end position="116"/>
    </location>
</feature>
<feature type="transmembrane region" description="Helical" evidence="7">
    <location>
        <begin position="69"/>
        <end position="90"/>
    </location>
</feature>
<dbReference type="RefSeq" id="WP_094605114.1">
    <property type="nucleotide sequence ID" value="NZ_CP155573.1"/>
</dbReference>
<comment type="subcellular location">
    <subcellularLocation>
        <location evidence="1">Cell membrane</location>
        <topology evidence="1">Multi-pass membrane protein</topology>
    </subcellularLocation>
</comment>
<keyword evidence="10" id="KW-1185">Reference proteome</keyword>
<feature type="transmembrane region" description="Helical" evidence="7">
    <location>
        <begin position="269"/>
        <end position="285"/>
    </location>
</feature>
<reference evidence="9" key="1">
    <citation type="submission" date="2024-05" db="EMBL/GenBank/DDBJ databases">
        <title>Isolation and characterization of Sporomusa carbonis sp. nov., a carboxydotrophic hydrogenogen in the genus of Sporomusa isolated from a charcoal burning pile.</title>
        <authorList>
            <person name="Boeer T."/>
            <person name="Rosenbaum F."/>
            <person name="Eysell L."/>
            <person name="Mueller V."/>
            <person name="Daniel R."/>
            <person name="Poehlein A."/>
        </authorList>
    </citation>
    <scope>NUCLEOTIDE SEQUENCE [LARGE SCALE GENOMIC DNA]</scope>
    <source>
        <strain evidence="9">DSM 10669</strain>
    </source>
</reference>
<evidence type="ECO:0000256" key="2">
    <source>
        <dbReference type="ARBA" id="ARBA00007362"/>
    </source>
</evidence>
<dbReference type="InterPro" id="IPR050638">
    <property type="entry name" value="AA-Vitamin_Transporters"/>
</dbReference>
<evidence type="ECO:0000256" key="1">
    <source>
        <dbReference type="ARBA" id="ARBA00004651"/>
    </source>
</evidence>
<evidence type="ECO:0000313" key="10">
    <source>
        <dbReference type="Proteomes" id="UP000216752"/>
    </source>
</evidence>
<accession>A0ABZ3IMW7</accession>
<evidence type="ECO:0000256" key="3">
    <source>
        <dbReference type="ARBA" id="ARBA00022475"/>
    </source>
</evidence>
<evidence type="ECO:0000256" key="4">
    <source>
        <dbReference type="ARBA" id="ARBA00022692"/>
    </source>
</evidence>
<dbReference type="Proteomes" id="UP000216752">
    <property type="component" value="Chromosome"/>
</dbReference>
<dbReference type="PANTHER" id="PTHR32322:SF18">
    <property type="entry name" value="S-ADENOSYLMETHIONINE_S-ADENOSYLHOMOCYSTEINE TRANSPORTER"/>
    <property type="match status" value="1"/>
</dbReference>
<dbReference type="EMBL" id="CP155573">
    <property type="protein sequence ID" value="XFO66994.1"/>
    <property type="molecule type" value="Genomic_DNA"/>
</dbReference>
<keyword evidence="3" id="KW-1003">Cell membrane</keyword>
<name>A0ABZ3IMW7_9FIRM</name>
<evidence type="ECO:0000256" key="7">
    <source>
        <dbReference type="SAM" id="Phobius"/>
    </source>
</evidence>
<proteinExistence type="inferred from homology"/>
<evidence type="ECO:0000313" key="9">
    <source>
        <dbReference type="EMBL" id="XFO66994.1"/>
    </source>
</evidence>
<dbReference type="SUPFAM" id="SSF103481">
    <property type="entry name" value="Multidrug resistance efflux transporter EmrE"/>
    <property type="match status" value="2"/>
</dbReference>
<evidence type="ECO:0000259" key="8">
    <source>
        <dbReference type="Pfam" id="PF00892"/>
    </source>
</evidence>
<dbReference type="InterPro" id="IPR037185">
    <property type="entry name" value="EmrE-like"/>
</dbReference>
<keyword evidence="5 7" id="KW-1133">Transmembrane helix</keyword>
<feature type="transmembrane region" description="Helical" evidence="7">
    <location>
        <begin position="128"/>
        <end position="146"/>
    </location>
</feature>
<dbReference type="Pfam" id="PF00892">
    <property type="entry name" value="EamA"/>
    <property type="match status" value="2"/>
</dbReference>
<comment type="similarity">
    <text evidence="2">Belongs to the EamA transporter family.</text>
</comment>
<feature type="transmembrane region" description="Helical" evidence="7">
    <location>
        <begin position="242"/>
        <end position="263"/>
    </location>
</feature>
<sequence length="304" mass="33176">MRKEVYGYLAVIAAACMWGIGGSAAKALFNQNITPFLLVKIRLTLSFLLMLIGLFIYNRRLLVIPRREIAYFALLGTGGMALLQFFYFYTISLTNVATAVFLQYLAPVFMAVYAVVFEKERLGARRGVAIILATLGGLLIMLNAGGGASISTLGLTSGLLAAASMAFSTVYGRRAVRSYHPLTAATYSFGFAGLFWWLVSPEAWVQGTINTENWWLFAYIAVFSTVIPFLLYFFGIRFLSPTNVGVTACLEPVIAAATAYFFLDEVMGLLQMLGGLLVVLAVIVLQTGNEQEVLNAAVKETDIV</sequence>
<protein>
    <submittedName>
        <fullName evidence="9">Inner membrane transporter YicL</fullName>
    </submittedName>
</protein>
<dbReference type="InterPro" id="IPR000620">
    <property type="entry name" value="EamA_dom"/>
</dbReference>
<feature type="domain" description="EamA" evidence="8">
    <location>
        <begin position="153"/>
        <end position="285"/>
    </location>
</feature>